<evidence type="ECO:0000256" key="5">
    <source>
        <dbReference type="ARBA" id="ARBA00022840"/>
    </source>
</evidence>
<dbReference type="Proteomes" id="UP000324800">
    <property type="component" value="Unassembled WGS sequence"/>
</dbReference>
<dbReference type="GO" id="GO:0004674">
    <property type="term" value="F:protein serine/threonine kinase activity"/>
    <property type="evidence" value="ECO:0007669"/>
    <property type="project" value="UniProtKB-EC"/>
</dbReference>
<dbReference type="InterPro" id="IPR011009">
    <property type="entry name" value="Kinase-like_dom_sf"/>
</dbReference>
<gene>
    <name evidence="7" type="ORF">EZS28_038993</name>
</gene>
<proteinExistence type="predicted"/>
<sequence>FRADFGLARVLRDGRTLYFAPEILIAQNQQQKKKQRFAADIWACGIMFYELLAHHHPFVQNQKNISIVELSDMVLNNFPPELPAHYPENMKKLIMQMLEKDPKKRITAEQIYADPDFDPNSLLYLHCELLLVVPRLEHTSTFVISRLLHTRDRQENRLQRWVRTK</sequence>
<dbReference type="EC" id="2.7.11.1" evidence="1"/>
<evidence type="ECO:0000256" key="2">
    <source>
        <dbReference type="ARBA" id="ARBA00022679"/>
    </source>
</evidence>
<dbReference type="EMBL" id="SNRW01020418">
    <property type="protein sequence ID" value="KAA6365479.1"/>
    <property type="molecule type" value="Genomic_DNA"/>
</dbReference>
<dbReference type="Pfam" id="PF00069">
    <property type="entry name" value="Pkinase"/>
    <property type="match status" value="1"/>
</dbReference>
<evidence type="ECO:0000256" key="4">
    <source>
        <dbReference type="ARBA" id="ARBA00022777"/>
    </source>
</evidence>
<dbReference type="GO" id="GO:0005524">
    <property type="term" value="F:ATP binding"/>
    <property type="evidence" value="ECO:0007669"/>
    <property type="project" value="UniProtKB-KW"/>
</dbReference>
<evidence type="ECO:0000313" key="7">
    <source>
        <dbReference type="EMBL" id="KAA6365479.1"/>
    </source>
</evidence>
<evidence type="ECO:0000313" key="8">
    <source>
        <dbReference type="Proteomes" id="UP000324800"/>
    </source>
</evidence>
<dbReference type="OrthoDB" id="1405469at2759"/>
<protein>
    <recommendedName>
        <fullName evidence="1">non-specific serine/threonine protein kinase</fullName>
        <ecNumber evidence="1">2.7.11.1</ecNumber>
    </recommendedName>
</protein>
<evidence type="ECO:0000259" key="6">
    <source>
        <dbReference type="PROSITE" id="PS50011"/>
    </source>
</evidence>
<dbReference type="PANTHER" id="PTHR43671:SF13">
    <property type="entry name" value="SERINE_THREONINE-PROTEIN KINASE NEK2"/>
    <property type="match status" value="1"/>
</dbReference>
<keyword evidence="5" id="KW-0067">ATP-binding</keyword>
<accession>A0A5J4U540</accession>
<dbReference type="InterPro" id="IPR000719">
    <property type="entry name" value="Prot_kinase_dom"/>
</dbReference>
<comment type="caution">
    <text evidence="7">The sequence shown here is derived from an EMBL/GenBank/DDBJ whole genome shotgun (WGS) entry which is preliminary data.</text>
</comment>
<dbReference type="InterPro" id="IPR050660">
    <property type="entry name" value="NEK_Ser/Thr_kinase"/>
</dbReference>
<dbReference type="Gene3D" id="1.10.510.10">
    <property type="entry name" value="Transferase(Phosphotransferase) domain 1"/>
    <property type="match status" value="1"/>
</dbReference>
<dbReference type="PANTHER" id="PTHR43671">
    <property type="entry name" value="SERINE/THREONINE-PROTEIN KINASE NEK"/>
    <property type="match status" value="1"/>
</dbReference>
<dbReference type="PROSITE" id="PS50011">
    <property type="entry name" value="PROTEIN_KINASE_DOM"/>
    <property type="match status" value="1"/>
</dbReference>
<evidence type="ECO:0000256" key="3">
    <source>
        <dbReference type="ARBA" id="ARBA00022741"/>
    </source>
</evidence>
<feature type="domain" description="Protein kinase" evidence="6">
    <location>
        <begin position="1"/>
        <end position="117"/>
    </location>
</feature>
<evidence type="ECO:0000256" key="1">
    <source>
        <dbReference type="ARBA" id="ARBA00012513"/>
    </source>
</evidence>
<keyword evidence="3" id="KW-0547">Nucleotide-binding</keyword>
<keyword evidence="4" id="KW-0418">Kinase</keyword>
<dbReference type="AlphaFoldDB" id="A0A5J4U540"/>
<dbReference type="SUPFAM" id="SSF56112">
    <property type="entry name" value="Protein kinase-like (PK-like)"/>
    <property type="match status" value="1"/>
</dbReference>
<organism evidence="7 8">
    <name type="scientific">Streblomastix strix</name>
    <dbReference type="NCBI Taxonomy" id="222440"/>
    <lineage>
        <taxon>Eukaryota</taxon>
        <taxon>Metamonada</taxon>
        <taxon>Preaxostyla</taxon>
        <taxon>Oxymonadida</taxon>
        <taxon>Streblomastigidae</taxon>
        <taxon>Streblomastix</taxon>
    </lineage>
</organism>
<name>A0A5J4U540_9EUKA</name>
<feature type="non-terminal residue" evidence="7">
    <location>
        <position position="1"/>
    </location>
</feature>
<keyword evidence="2" id="KW-0808">Transferase</keyword>
<reference evidence="7 8" key="1">
    <citation type="submission" date="2019-03" db="EMBL/GenBank/DDBJ databases">
        <title>Single cell metagenomics reveals metabolic interactions within the superorganism composed of flagellate Streblomastix strix and complex community of Bacteroidetes bacteria on its surface.</title>
        <authorList>
            <person name="Treitli S.C."/>
            <person name="Kolisko M."/>
            <person name="Husnik F."/>
            <person name="Keeling P."/>
            <person name="Hampl V."/>
        </authorList>
    </citation>
    <scope>NUCLEOTIDE SEQUENCE [LARGE SCALE GENOMIC DNA]</scope>
    <source>
        <strain evidence="7">ST1C</strain>
    </source>
</reference>